<keyword evidence="3" id="KW-1185">Reference proteome</keyword>
<feature type="compositionally biased region" description="Polar residues" evidence="1">
    <location>
        <begin position="32"/>
        <end position="42"/>
    </location>
</feature>
<comment type="caution">
    <text evidence="2">The sequence shown here is derived from an EMBL/GenBank/DDBJ whole genome shotgun (WGS) entry which is preliminary data.</text>
</comment>
<evidence type="ECO:0000313" key="2">
    <source>
        <dbReference type="EMBL" id="VVE04848.1"/>
    </source>
</evidence>
<feature type="compositionally biased region" description="Polar residues" evidence="1">
    <location>
        <begin position="58"/>
        <end position="74"/>
    </location>
</feature>
<dbReference type="RefSeq" id="WP_150721347.1">
    <property type="nucleotide sequence ID" value="NZ_CABPRV010000004.1"/>
</dbReference>
<evidence type="ECO:0000313" key="3">
    <source>
        <dbReference type="Proteomes" id="UP000366065"/>
    </source>
</evidence>
<sequence>MPFNRFPKTVTRCLGLSSPEESSPPPSRTGAMATSLTGTLNRTPALRGPGAVSHASARASQKSQMPGAPTSTGRSADVSADLRMTMAADWRGGVRAGAGRALKTDAHAAPIDLTLPIRLWGCDDPAPDWVQPIREGAQRWAERYGVNTATLIRVGSECTRYGLLELGGCRFIVGPTATPAEARSLTRMLKAHAQIGAVFSVEPGAMRAGVRDLADMGAVGRDGCDGLDGREGADGAAAGSGYRERPIGEYIAAVTRRGASQRHAAPASSTSAVASSHGNLDGGLSHVQFMEFAGMERFDAQIDGATLWRAGKGIADFMRSHPGKTVLVCSEHGIARPCAVIASAALQLRAGDARLRSQLATEVVAQRSEVSDHHINAAARSLDLVAELSRLTAMLRTPGRGDPRWERKVALLTQHLPDLIANGDVDWHGTQGRRQLAGMLEANFERVPPLLAAGGLPPGTALLWLREEIGVLSGVRFLSPGYVGAHTDRISQEAIDPGSPDAVRLVSFDDYGLTCDNKYYDVGSVIDWHWHCQRRGSVMTNPVSRSPVVALLVAEGEKARLAAGFRD</sequence>
<name>A0ABY6VYN3_9BURK</name>
<dbReference type="Proteomes" id="UP000366065">
    <property type="component" value="Unassembled WGS sequence"/>
</dbReference>
<protein>
    <submittedName>
        <fullName evidence="2">Uncharacterized protein</fullName>
    </submittedName>
</protein>
<proteinExistence type="predicted"/>
<accession>A0ABY6VYN3</accession>
<evidence type="ECO:0000256" key="1">
    <source>
        <dbReference type="SAM" id="MobiDB-lite"/>
    </source>
</evidence>
<dbReference type="EMBL" id="CABPRV010000004">
    <property type="protein sequence ID" value="VVE04848.1"/>
    <property type="molecule type" value="Genomic_DNA"/>
</dbReference>
<organism evidence="2 3">
    <name type="scientific">Pandoraea capi</name>
    <dbReference type="NCBI Taxonomy" id="2508286"/>
    <lineage>
        <taxon>Bacteria</taxon>
        <taxon>Pseudomonadati</taxon>
        <taxon>Pseudomonadota</taxon>
        <taxon>Betaproteobacteria</taxon>
        <taxon>Burkholderiales</taxon>
        <taxon>Burkholderiaceae</taxon>
        <taxon>Pandoraea</taxon>
    </lineage>
</organism>
<reference evidence="2 3" key="1">
    <citation type="submission" date="2019-08" db="EMBL/GenBank/DDBJ databases">
        <authorList>
            <person name="Peeters C."/>
        </authorList>
    </citation>
    <scope>NUCLEOTIDE SEQUENCE [LARGE SCALE GENOMIC DNA]</scope>
    <source>
        <strain evidence="2 3">LMG 20602</strain>
    </source>
</reference>
<gene>
    <name evidence="2" type="ORF">PCA20602_02331</name>
</gene>
<feature type="region of interest" description="Disordered" evidence="1">
    <location>
        <begin position="14"/>
        <end position="77"/>
    </location>
</feature>